<name>A0AAN5C9R7_9BILA</name>
<accession>A0AAN5C9R7</accession>
<evidence type="ECO:0000313" key="1">
    <source>
        <dbReference type="EMBL" id="GMR35885.1"/>
    </source>
</evidence>
<reference evidence="2" key="1">
    <citation type="submission" date="2022-10" db="EMBL/GenBank/DDBJ databases">
        <title>Genome assembly of Pristionchus species.</title>
        <authorList>
            <person name="Yoshida K."/>
            <person name="Sommer R.J."/>
        </authorList>
    </citation>
    <scope>NUCLEOTIDE SEQUENCE [LARGE SCALE GENOMIC DNA]</scope>
    <source>
        <strain evidence="2">RS5460</strain>
    </source>
</reference>
<protein>
    <submittedName>
        <fullName evidence="1">Uncharacterized protein</fullName>
    </submittedName>
</protein>
<dbReference type="EMBL" id="BTRK01000002">
    <property type="protein sequence ID" value="GMR35885.1"/>
    <property type="molecule type" value="Genomic_DNA"/>
</dbReference>
<sequence>MEELEELEGPPEEKFEPIVEQTYLLKLQLVYWLTTDAKDFEEVVARFQDKFSLFKEFIVSGWKIAEREFRKLTENKKRIMKDAEGYAMFKLSAYVTEILEKKMASYESRGLTKEQIKKEIKKTSNRFDWEDQGHDVEDPLILHEMWLEEKYEMKEKEFRNRKMYLSTRFYLPLKLFDGINYCTGFIKIDAMNIISCVR</sequence>
<dbReference type="AlphaFoldDB" id="A0AAN5C9R7"/>
<comment type="caution">
    <text evidence="1">The sequence shown here is derived from an EMBL/GenBank/DDBJ whole genome shotgun (WGS) entry which is preliminary data.</text>
</comment>
<keyword evidence="2" id="KW-1185">Reference proteome</keyword>
<gene>
    <name evidence="1" type="ORF">PMAYCL1PPCAC_06080</name>
</gene>
<organism evidence="1 2">
    <name type="scientific">Pristionchus mayeri</name>
    <dbReference type="NCBI Taxonomy" id="1317129"/>
    <lineage>
        <taxon>Eukaryota</taxon>
        <taxon>Metazoa</taxon>
        <taxon>Ecdysozoa</taxon>
        <taxon>Nematoda</taxon>
        <taxon>Chromadorea</taxon>
        <taxon>Rhabditida</taxon>
        <taxon>Rhabditina</taxon>
        <taxon>Diplogasteromorpha</taxon>
        <taxon>Diplogasteroidea</taxon>
        <taxon>Neodiplogasteridae</taxon>
        <taxon>Pristionchus</taxon>
    </lineage>
</organism>
<proteinExistence type="predicted"/>
<evidence type="ECO:0000313" key="2">
    <source>
        <dbReference type="Proteomes" id="UP001328107"/>
    </source>
</evidence>
<dbReference type="Proteomes" id="UP001328107">
    <property type="component" value="Unassembled WGS sequence"/>
</dbReference>